<keyword evidence="6" id="KW-0966">Cell projection</keyword>
<dbReference type="GO" id="GO:0008017">
    <property type="term" value="F:microtubule binding"/>
    <property type="evidence" value="ECO:0007669"/>
    <property type="project" value="TreeGrafter"/>
</dbReference>
<evidence type="ECO:0000256" key="5">
    <source>
        <dbReference type="ARBA" id="ARBA00023069"/>
    </source>
</evidence>
<evidence type="ECO:0000313" key="8">
    <source>
        <dbReference type="EMBL" id="CAD8494014.1"/>
    </source>
</evidence>
<protein>
    <recommendedName>
        <fullName evidence="3">Cilia- and flagella-associated protein 157</fullName>
    </recommendedName>
</protein>
<evidence type="ECO:0000256" key="3">
    <source>
        <dbReference type="ARBA" id="ARBA00014087"/>
    </source>
</evidence>
<gene>
    <name evidence="8" type="ORF">HPHI1048_LOCUS15894</name>
</gene>
<reference evidence="8" key="1">
    <citation type="submission" date="2021-01" db="EMBL/GenBank/DDBJ databases">
        <authorList>
            <person name="Corre E."/>
            <person name="Pelletier E."/>
            <person name="Niang G."/>
            <person name="Scheremetjew M."/>
            <person name="Finn R."/>
            <person name="Kale V."/>
            <person name="Holt S."/>
            <person name="Cochrane G."/>
            <person name="Meng A."/>
            <person name="Brown T."/>
            <person name="Cohen L."/>
        </authorList>
    </citation>
    <scope>NUCLEOTIDE SEQUENCE</scope>
    <source>
        <strain evidence="8">CCMP325</strain>
    </source>
</reference>
<sequence>MPKKKQAELGSEVAQDDVLAKTDVSPPVTGDAAYIHAVRIKNLEERNEALKRQVEELERELAQKQEDELDICSHLQRDLAVKAERLAALELELHSVRSSWREDLIAKDAEIEQIRAQALAEREGIEEETKRTREELIDLSSFKENKALLENELIELRHEVSELKNRHDVEISDLKRDFDLKYAAIRVQCDKKIDETESSVEERAMQRVDDVTKKAIRLNKKRLILVENLQKEVDYLQSTIERMSKENKTLRTDLEIKEQEIHKLMEKMGQQRQFMNHQGRKLQDQANHESISRVEVDRHKQENTSLKVKIVELESRLNVQSRQLQHLQ</sequence>
<feature type="coiled-coil region" evidence="7">
    <location>
        <begin position="226"/>
        <end position="267"/>
    </location>
</feature>
<dbReference type="EMBL" id="HBEO01023569">
    <property type="protein sequence ID" value="CAD8494014.1"/>
    <property type="molecule type" value="Transcribed_RNA"/>
</dbReference>
<evidence type="ECO:0000256" key="6">
    <source>
        <dbReference type="ARBA" id="ARBA00023273"/>
    </source>
</evidence>
<proteinExistence type="inferred from homology"/>
<evidence type="ECO:0000256" key="4">
    <source>
        <dbReference type="ARBA" id="ARBA00023054"/>
    </source>
</evidence>
<organism evidence="8">
    <name type="scientific">Hanusia phi</name>
    <dbReference type="NCBI Taxonomy" id="3032"/>
    <lineage>
        <taxon>Eukaryota</taxon>
        <taxon>Cryptophyceae</taxon>
        <taxon>Pyrenomonadales</taxon>
        <taxon>Geminigeraceae</taxon>
        <taxon>Hanusia</taxon>
    </lineage>
</organism>
<comment type="similarity">
    <text evidence="2">Belongs to the CFAP157 family.</text>
</comment>
<dbReference type="PANTHER" id="PTHR31954">
    <property type="entry name" value="CILIA- AND FLAGELLA-ASSOCIATED PROTEIN 157"/>
    <property type="match status" value="1"/>
</dbReference>
<feature type="coiled-coil region" evidence="7">
    <location>
        <begin position="40"/>
        <end position="166"/>
    </location>
</feature>
<keyword evidence="4 7" id="KW-0175">Coiled coil</keyword>
<dbReference type="GO" id="GO:0036064">
    <property type="term" value="C:ciliary basal body"/>
    <property type="evidence" value="ECO:0007669"/>
    <property type="project" value="TreeGrafter"/>
</dbReference>
<keyword evidence="5" id="KW-0969">Cilium</keyword>
<evidence type="ECO:0000256" key="7">
    <source>
        <dbReference type="SAM" id="Coils"/>
    </source>
</evidence>
<evidence type="ECO:0000256" key="2">
    <source>
        <dbReference type="ARBA" id="ARBA00010841"/>
    </source>
</evidence>
<dbReference type="PANTHER" id="PTHR31954:SF1">
    <property type="entry name" value="CILIA- AND FLAGELLA-ASSOCIATED PROTEIN 157"/>
    <property type="match status" value="1"/>
</dbReference>
<dbReference type="AlphaFoldDB" id="A0A7S0HPA5"/>
<accession>A0A7S0HPA5</accession>
<name>A0A7S0HPA5_9CRYP</name>
<comment type="subcellular location">
    <subcellularLocation>
        <location evidence="1">Cell projection</location>
        <location evidence="1">Cilium</location>
    </subcellularLocation>
</comment>
<dbReference type="InterPro" id="IPR038844">
    <property type="entry name" value="CFAP157"/>
</dbReference>
<evidence type="ECO:0000256" key="1">
    <source>
        <dbReference type="ARBA" id="ARBA00004138"/>
    </source>
</evidence>